<dbReference type="PANTHER" id="PTHR46641:SF25">
    <property type="entry name" value="CNMAMIDE RECEPTOR-RELATED"/>
    <property type="match status" value="1"/>
</dbReference>
<evidence type="ECO:0000313" key="8">
    <source>
        <dbReference type="EMBL" id="KAK3779161.1"/>
    </source>
</evidence>
<accession>A0AAE1DQB0</accession>
<feature type="transmembrane region" description="Helical" evidence="6">
    <location>
        <begin position="98"/>
        <end position="119"/>
    </location>
</feature>
<evidence type="ECO:0000313" key="9">
    <source>
        <dbReference type="Proteomes" id="UP001283361"/>
    </source>
</evidence>
<keyword evidence="2 6" id="KW-0812">Transmembrane</keyword>
<evidence type="ECO:0000256" key="1">
    <source>
        <dbReference type="ARBA" id="ARBA00004370"/>
    </source>
</evidence>
<keyword evidence="3 6" id="KW-1133">Transmembrane helix</keyword>
<feature type="transmembrane region" description="Helical" evidence="6">
    <location>
        <begin position="71"/>
        <end position="92"/>
    </location>
</feature>
<evidence type="ECO:0000256" key="3">
    <source>
        <dbReference type="ARBA" id="ARBA00022989"/>
    </source>
</evidence>
<dbReference type="EMBL" id="JAWDGP010002877">
    <property type="protein sequence ID" value="KAK3779161.1"/>
    <property type="molecule type" value="Genomic_DNA"/>
</dbReference>
<proteinExistence type="predicted"/>
<protein>
    <recommendedName>
        <fullName evidence="7">G-protein coupled receptors family 1 profile domain-containing protein</fullName>
    </recommendedName>
</protein>
<evidence type="ECO:0000256" key="6">
    <source>
        <dbReference type="SAM" id="Phobius"/>
    </source>
</evidence>
<dbReference type="GO" id="GO:0016020">
    <property type="term" value="C:membrane"/>
    <property type="evidence" value="ECO:0007669"/>
    <property type="project" value="UniProtKB-SubCell"/>
</dbReference>
<feature type="domain" description="G-protein coupled receptors family 1 profile" evidence="7">
    <location>
        <begin position="41"/>
        <end position="487"/>
    </location>
</feature>
<feature type="transmembrane region" description="Helical" evidence="6">
    <location>
        <begin position="140"/>
        <end position="160"/>
    </location>
</feature>
<feature type="transmembrane region" description="Helical" evidence="6">
    <location>
        <begin position="23"/>
        <end position="50"/>
    </location>
</feature>
<evidence type="ECO:0000256" key="4">
    <source>
        <dbReference type="ARBA" id="ARBA00023136"/>
    </source>
</evidence>
<dbReference type="InterPro" id="IPR052954">
    <property type="entry name" value="GPCR-Ligand_Int"/>
</dbReference>
<keyword evidence="9" id="KW-1185">Reference proteome</keyword>
<keyword evidence="4 6" id="KW-0472">Membrane</keyword>
<comment type="caution">
    <text evidence="8">The sequence shown here is derived from an EMBL/GenBank/DDBJ whole genome shotgun (WGS) entry which is preliminary data.</text>
</comment>
<dbReference type="InterPro" id="IPR017452">
    <property type="entry name" value="GPCR_Rhodpsn_7TM"/>
</dbReference>
<feature type="region of interest" description="Disordered" evidence="5">
    <location>
        <begin position="388"/>
        <end position="424"/>
    </location>
</feature>
<sequence>MATNFTTDPAGQVYTSHSSGETVGVLMIVIRPSICGLGFITNILSLMVFLQPTMRNLSCSVYLATKAISDFIFLMTSFIVWLTSVDVGLFNTDGVCQLVLFATYLTAFISIWLVVALTIENLLCVVKPWFVQRSCNARTARILTTVIVVLGIGFYHFALWNNGLRQQTRLVEKVVDISKSKVDSPGQAESLAGTEASKELILIQKVFNFTGVTEPADLSDMVEINVINKNPLFINDQKPAGDRKSNLNNPAAANGSTLLQQTLHQQPTAGITPAFDFSAISNPTNTTYVLETGPTACLPLEEFNHLAVAMTYVDSLMTLLVPLIILSVTNAAIIILALRASRRQRRRDLHKFGEQYSYHQPAHGYTSTSCATLDINVENDNQLQRISTSSSTNIPCDGGGHKKQKVSNASRNGSIPATSGRRSTASLETQASRFLFSVSMTLLLFHMPSHLLRLKYLLLNASALDVYLFRWFETLYISHYAIGFFVYIAFGTNFRRVFLKLLGRS</sequence>
<dbReference type="GO" id="GO:0004930">
    <property type="term" value="F:G protein-coupled receptor activity"/>
    <property type="evidence" value="ECO:0007669"/>
    <property type="project" value="InterPro"/>
</dbReference>
<dbReference type="Gene3D" id="1.20.1070.10">
    <property type="entry name" value="Rhodopsin 7-helix transmembrane proteins"/>
    <property type="match status" value="2"/>
</dbReference>
<dbReference type="PRINTS" id="PR00237">
    <property type="entry name" value="GPCRRHODOPSN"/>
</dbReference>
<feature type="transmembrane region" description="Helical" evidence="6">
    <location>
        <begin position="431"/>
        <end position="448"/>
    </location>
</feature>
<evidence type="ECO:0000256" key="2">
    <source>
        <dbReference type="ARBA" id="ARBA00022692"/>
    </source>
</evidence>
<organism evidence="8 9">
    <name type="scientific">Elysia crispata</name>
    <name type="common">lettuce slug</name>
    <dbReference type="NCBI Taxonomy" id="231223"/>
    <lineage>
        <taxon>Eukaryota</taxon>
        <taxon>Metazoa</taxon>
        <taxon>Spiralia</taxon>
        <taxon>Lophotrochozoa</taxon>
        <taxon>Mollusca</taxon>
        <taxon>Gastropoda</taxon>
        <taxon>Heterobranchia</taxon>
        <taxon>Euthyneura</taxon>
        <taxon>Panpulmonata</taxon>
        <taxon>Sacoglossa</taxon>
        <taxon>Placobranchoidea</taxon>
        <taxon>Plakobranchidae</taxon>
        <taxon>Elysia</taxon>
    </lineage>
</organism>
<dbReference type="SUPFAM" id="SSF81321">
    <property type="entry name" value="Family A G protein-coupled receptor-like"/>
    <property type="match status" value="2"/>
</dbReference>
<dbReference type="PANTHER" id="PTHR46641">
    <property type="entry name" value="FMRFAMIDE RECEPTOR-RELATED"/>
    <property type="match status" value="1"/>
</dbReference>
<gene>
    <name evidence="8" type="ORF">RRG08_037223</name>
</gene>
<feature type="transmembrane region" description="Helical" evidence="6">
    <location>
        <begin position="316"/>
        <end position="338"/>
    </location>
</feature>
<dbReference type="AlphaFoldDB" id="A0AAE1DQB0"/>
<feature type="compositionally biased region" description="Polar residues" evidence="5">
    <location>
        <begin position="406"/>
        <end position="424"/>
    </location>
</feature>
<dbReference type="PROSITE" id="PS50262">
    <property type="entry name" value="G_PROTEIN_RECEP_F1_2"/>
    <property type="match status" value="1"/>
</dbReference>
<feature type="transmembrane region" description="Helical" evidence="6">
    <location>
        <begin position="468"/>
        <end position="490"/>
    </location>
</feature>
<dbReference type="Proteomes" id="UP001283361">
    <property type="component" value="Unassembled WGS sequence"/>
</dbReference>
<dbReference type="InterPro" id="IPR000276">
    <property type="entry name" value="GPCR_Rhodpsn"/>
</dbReference>
<comment type="subcellular location">
    <subcellularLocation>
        <location evidence="1">Membrane</location>
    </subcellularLocation>
</comment>
<evidence type="ECO:0000256" key="5">
    <source>
        <dbReference type="SAM" id="MobiDB-lite"/>
    </source>
</evidence>
<name>A0AAE1DQB0_9GAST</name>
<evidence type="ECO:0000259" key="7">
    <source>
        <dbReference type="PROSITE" id="PS50262"/>
    </source>
</evidence>
<reference evidence="8" key="1">
    <citation type="journal article" date="2023" name="G3 (Bethesda)">
        <title>A reference genome for the long-term kleptoplast-retaining sea slug Elysia crispata morphotype clarki.</title>
        <authorList>
            <person name="Eastman K.E."/>
            <person name="Pendleton A.L."/>
            <person name="Shaikh M.A."/>
            <person name="Suttiyut T."/>
            <person name="Ogas R."/>
            <person name="Tomko P."/>
            <person name="Gavelis G."/>
            <person name="Widhalm J.R."/>
            <person name="Wisecaver J.H."/>
        </authorList>
    </citation>
    <scope>NUCLEOTIDE SEQUENCE</scope>
    <source>
        <strain evidence="8">ECLA1</strain>
    </source>
</reference>